<keyword evidence="5" id="KW-1185">Reference proteome</keyword>
<evidence type="ECO:0000313" key="4">
    <source>
        <dbReference type="EMBL" id="TYO94400.1"/>
    </source>
</evidence>
<feature type="domain" description="PEGA" evidence="2">
    <location>
        <begin position="32"/>
        <end position="81"/>
    </location>
</feature>
<dbReference type="EMBL" id="JAUCQJ010000005">
    <property type="protein sequence ID" value="MDQ8750565.1"/>
    <property type="molecule type" value="Genomic_DNA"/>
</dbReference>
<comment type="caution">
    <text evidence="3">The sequence shown here is derived from an EMBL/GenBank/DDBJ whole genome shotgun (WGS) entry which is preliminary data.</text>
</comment>
<proteinExistence type="predicted"/>
<dbReference type="Proteomes" id="UP001239265">
    <property type="component" value="Unassembled WGS sequence"/>
</dbReference>
<keyword evidence="1" id="KW-0732">Signal</keyword>
<dbReference type="AlphaFoldDB" id="A0ABD5BA03"/>
<sequence>MKKNYFILAFSALFLTTTSCATIISGSKQAIKFTSTPSEATVFIDEVEVGKTPFETKLERKRGYNVMIKLEGYKPYETKLTKEFNAWYLGNILFGGIIGLVIDPITGAIYNLTPKQINAQLGEGTAFKTSKNGINIAVSLKIDENWKKVGQMVKL</sequence>
<protein>
    <submittedName>
        <fullName evidence="3">PEGA domain-containing protein</fullName>
    </submittedName>
</protein>
<dbReference type="RefSeq" id="WP_065082645.1">
    <property type="nucleotide sequence ID" value="NZ_CP040516.1"/>
</dbReference>
<name>A0ABD5BA03_ELIMR</name>
<dbReference type="InterPro" id="IPR013229">
    <property type="entry name" value="PEGA"/>
</dbReference>
<feature type="signal peptide" evidence="1">
    <location>
        <begin position="1"/>
        <end position="21"/>
    </location>
</feature>
<reference evidence="3 6" key="2">
    <citation type="submission" date="2023-06" db="EMBL/GenBank/DDBJ databases">
        <title>Nosocomial Elizabethkingia miricola genome.</title>
        <authorList>
            <person name="Morgado S."/>
            <person name="Fonseca E."/>
            <person name="Freitas F."/>
            <person name="Vicente A.C."/>
        </authorList>
    </citation>
    <scope>NUCLEOTIDE SEQUENCE [LARGE SCALE GENOMIC DNA]</scope>
    <source>
        <strain evidence="3 6">EM15</strain>
    </source>
</reference>
<feature type="chain" id="PRO_5044726110" evidence="1">
    <location>
        <begin position="22"/>
        <end position="155"/>
    </location>
</feature>
<dbReference type="PROSITE" id="PS51257">
    <property type="entry name" value="PROKAR_LIPOPROTEIN"/>
    <property type="match status" value="1"/>
</dbReference>
<evidence type="ECO:0000259" key="2">
    <source>
        <dbReference type="Pfam" id="PF08308"/>
    </source>
</evidence>
<gene>
    <name evidence="4" type="ORF">LX74_00441</name>
    <name evidence="3" type="ORF">QT385_18050</name>
</gene>
<evidence type="ECO:0000313" key="5">
    <source>
        <dbReference type="Proteomes" id="UP000324513"/>
    </source>
</evidence>
<dbReference type="EMBL" id="VNHK01000001">
    <property type="protein sequence ID" value="TYO94400.1"/>
    <property type="molecule type" value="Genomic_DNA"/>
</dbReference>
<accession>A0ABD5BA03</accession>
<evidence type="ECO:0000256" key="1">
    <source>
        <dbReference type="SAM" id="SignalP"/>
    </source>
</evidence>
<evidence type="ECO:0000313" key="3">
    <source>
        <dbReference type="EMBL" id="MDQ8750565.1"/>
    </source>
</evidence>
<dbReference type="Proteomes" id="UP000324513">
    <property type="component" value="Unassembled WGS sequence"/>
</dbReference>
<dbReference type="Pfam" id="PF08308">
    <property type="entry name" value="PEGA"/>
    <property type="match status" value="1"/>
</dbReference>
<evidence type="ECO:0000313" key="6">
    <source>
        <dbReference type="Proteomes" id="UP001239265"/>
    </source>
</evidence>
<reference evidence="4 5" key="1">
    <citation type="submission" date="2019-07" db="EMBL/GenBank/DDBJ databases">
        <title>Genomic Encyclopedia of Archaeal and Bacterial Type Strains, Phase II (KMG-II): from individual species to whole genera.</title>
        <authorList>
            <person name="Goeker M."/>
        </authorList>
    </citation>
    <scope>NUCLEOTIDE SEQUENCE [LARGE SCALE GENOMIC DNA]</scope>
    <source>
        <strain evidence="4 5">DSM 14571</strain>
    </source>
</reference>
<organism evidence="3 6">
    <name type="scientific">Elizabethkingia miricola</name>
    <name type="common">Chryseobacterium miricola</name>
    <dbReference type="NCBI Taxonomy" id="172045"/>
    <lineage>
        <taxon>Bacteria</taxon>
        <taxon>Pseudomonadati</taxon>
        <taxon>Bacteroidota</taxon>
        <taxon>Flavobacteriia</taxon>
        <taxon>Flavobacteriales</taxon>
        <taxon>Weeksellaceae</taxon>
        <taxon>Elizabethkingia</taxon>
    </lineage>
</organism>